<evidence type="ECO:0000313" key="2">
    <source>
        <dbReference type="WBParaSite" id="RSKR_0000245200.1"/>
    </source>
</evidence>
<protein>
    <submittedName>
        <fullName evidence="2">G_PROTEIN_RECEP_F1_2 domain-containing protein</fullName>
    </submittedName>
</protein>
<name>A0AC35TMU5_9BILA</name>
<proteinExistence type="predicted"/>
<reference evidence="2" key="1">
    <citation type="submission" date="2016-11" db="UniProtKB">
        <authorList>
            <consortium name="WormBaseParasite"/>
        </authorList>
    </citation>
    <scope>IDENTIFICATION</scope>
    <source>
        <strain evidence="2">KR3021</strain>
    </source>
</reference>
<dbReference type="Proteomes" id="UP000095286">
    <property type="component" value="Unplaced"/>
</dbReference>
<dbReference type="WBParaSite" id="RSKR_0000245200.1">
    <property type="protein sequence ID" value="RSKR_0000245200.1"/>
    <property type="gene ID" value="RSKR_0000245200"/>
</dbReference>
<organism evidence="1 2">
    <name type="scientific">Rhabditophanes sp. KR3021</name>
    <dbReference type="NCBI Taxonomy" id="114890"/>
    <lineage>
        <taxon>Eukaryota</taxon>
        <taxon>Metazoa</taxon>
        <taxon>Ecdysozoa</taxon>
        <taxon>Nematoda</taxon>
        <taxon>Chromadorea</taxon>
        <taxon>Rhabditida</taxon>
        <taxon>Tylenchina</taxon>
        <taxon>Panagrolaimomorpha</taxon>
        <taxon>Strongyloidoidea</taxon>
        <taxon>Alloionematidae</taxon>
        <taxon>Rhabditophanes</taxon>
    </lineage>
</organism>
<evidence type="ECO:0000313" key="1">
    <source>
        <dbReference type="Proteomes" id="UP000095286"/>
    </source>
</evidence>
<accession>A0AC35TMU5</accession>
<sequence>MDILNSTTPNITFTESNGTSLLSGTDPIPLDGINAITNSMDWCFNLITYYETIYEESDPKSLEVLPQLYSYSTFSFWINGVVTTLLTIFGFMGNVLLLYQIRSSAHFSKRLAGHLIMLCLWDMALLLCCFLTYGVTSLYYGMTPFYGIVAYILYFFQPTASFCVTGTIWQVLAVTMERYMAVSRPLERRIRKTYFPLKVICFCIILGAMILNFTSAPFERSLQPCYEFSNQDILINTQIVPTDIVSNRYYAVLFHFVPDLLFRAPCPLIAIAVFTIQTLRLCNKRQVGEHVILNTSKKNVPFMLTALNIKFVCCNTLYMVNTFFMEVMGFGSKTGTNNQIEMDQYITSLYLTDLSNLLLALHGSTNWLIFYNWPTISKSMGKYERGTTKNSKSCLPHLAKDSVIDNDIVNTIKQRFNEVKDEIGLKLAEKLFKVNPKLIDQDNLPDSVEIGKNVSVVISQFLEIFTDKNSNLSMISEYCRSIGEKYYKLSGHVSADVLKELRCTLMEILFPANLITTSVSSGTRRKSVTYSSNSFSNNCGVSEKACIRLFNFAIREMKSAAICAQVEANRTPLKQVNSNKMLLENGTKVKKMVSLGSSEPNEIEKSSSILTLFGSFRANVSVGIKRKWSNLW</sequence>